<keyword evidence="4" id="KW-1185">Reference proteome</keyword>
<feature type="domain" description="Flp pilus assembly protein RcpC/CpaB" evidence="2">
    <location>
        <begin position="118"/>
        <end position="214"/>
    </location>
</feature>
<evidence type="ECO:0000259" key="2">
    <source>
        <dbReference type="Pfam" id="PF16976"/>
    </source>
</evidence>
<proteinExistence type="predicted"/>
<evidence type="ECO:0000313" key="4">
    <source>
        <dbReference type="Proteomes" id="UP000054011"/>
    </source>
</evidence>
<dbReference type="InterPro" id="IPR031571">
    <property type="entry name" value="RcpC_dom"/>
</dbReference>
<comment type="caution">
    <text evidence="3">The sequence shown here is derived from an EMBL/GenBank/DDBJ whole genome shotgun (WGS) entry which is preliminary data.</text>
</comment>
<dbReference type="AlphaFoldDB" id="A0A124ECW7"/>
<gene>
    <name evidence="3" type="ORF">ATE80_09735</name>
</gene>
<accession>A0A124ECW7</accession>
<dbReference type="Pfam" id="PF16976">
    <property type="entry name" value="RcpC"/>
    <property type="match status" value="1"/>
</dbReference>
<feature type="region of interest" description="Disordered" evidence="1">
    <location>
        <begin position="71"/>
        <end position="103"/>
    </location>
</feature>
<sequence length="215" mass="21459">MPETCAVPPFAPVRVRGGRYGLRRAVRRRRRALAAGLAMTAAALAASGFRGPAAPGRPTPESAHAVAVTAPAPDRPPFAADRQRAGSVRVAARPGPRGRAPGRTALVSAPVRIADAETVRLLSPGDRVDVIAAPVTAPGTAAEDGGPPARVVASGVRVTEVPRPEDAPAHGAGTGNEWADGGTVGGALVVVAVPRPTATALAAAAATSRLAVTLC</sequence>
<organism evidence="3 4">
    <name type="scientific">Streptomyces kanasensis</name>
    <dbReference type="NCBI Taxonomy" id="936756"/>
    <lineage>
        <taxon>Bacteria</taxon>
        <taxon>Bacillati</taxon>
        <taxon>Actinomycetota</taxon>
        <taxon>Actinomycetes</taxon>
        <taxon>Kitasatosporales</taxon>
        <taxon>Streptomycetaceae</taxon>
        <taxon>Streptomyces</taxon>
    </lineage>
</organism>
<dbReference type="STRING" id="936756.ATE80_09735"/>
<evidence type="ECO:0000313" key="3">
    <source>
        <dbReference type="EMBL" id="KUH38961.1"/>
    </source>
</evidence>
<dbReference type="Proteomes" id="UP000054011">
    <property type="component" value="Unassembled WGS sequence"/>
</dbReference>
<dbReference type="EMBL" id="LNSV01000018">
    <property type="protein sequence ID" value="KUH38961.1"/>
    <property type="molecule type" value="Genomic_DNA"/>
</dbReference>
<evidence type="ECO:0000256" key="1">
    <source>
        <dbReference type="SAM" id="MobiDB-lite"/>
    </source>
</evidence>
<name>A0A124ECW7_9ACTN</name>
<protein>
    <recommendedName>
        <fullName evidence="2">Flp pilus assembly protein RcpC/CpaB domain-containing protein</fullName>
    </recommendedName>
</protein>
<feature type="compositionally biased region" description="Low complexity" evidence="1">
    <location>
        <begin position="88"/>
        <end position="103"/>
    </location>
</feature>
<reference evidence="3 4" key="1">
    <citation type="submission" date="2015-11" db="EMBL/GenBank/DDBJ databases">
        <title>Genome-wide analysis reveals the secondary metabolome in Streptomyces kanasensis ZX01.</title>
        <authorList>
            <person name="Zhang G."/>
            <person name="Han L."/>
            <person name="Feng J."/>
            <person name="Zhang X."/>
        </authorList>
    </citation>
    <scope>NUCLEOTIDE SEQUENCE [LARGE SCALE GENOMIC DNA]</scope>
    <source>
        <strain evidence="3 4">ZX01</strain>
    </source>
</reference>